<feature type="region of interest" description="Disordered" evidence="1">
    <location>
        <begin position="1"/>
        <end position="38"/>
    </location>
</feature>
<accession>A0A9N9KSC3</accession>
<proteinExistence type="predicted"/>
<gene>
    <name evidence="2" type="ORF">HYFRA_00005597</name>
</gene>
<name>A0A9N9KSC3_9HELO</name>
<evidence type="ECO:0000313" key="3">
    <source>
        <dbReference type="Proteomes" id="UP000696280"/>
    </source>
</evidence>
<reference evidence="2" key="1">
    <citation type="submission" date="2021-07" db="EMBL/GenBank/DDBJ databases">
        <authorList>
            <person name="Durling M."/>
        </authorList>
    </citation>
    <scope>NUCLEOTIDE SEQUENCE</scope>
</reference>
<organism evidence="2 3">
    <name type="scientific">Hymenoscyphus fraxineus</name>
    <dbReference type="NCBI Taxonomy" id="746836"/>
    <lineage>
        <taxon>Eukaryota</taxon>
        <taxon>Fungi</taxon>
        <taxon>Dikarya</taxon>
        <taxon>Ascomycota</taxon>
        <taxon>Pezizomycotina</taxon>
        <taxon>Leotiomycetes</taxon>
        <taxon>Helotiales</taxon>
        <taxon>Helotiaceae</taxon>
        <taxon>Hymenoscyphus</taxon>
    </lineage>
</organism>
<evidence type="ECO:0000313" key="2">
    <source>
        <dbReference type="EMBL" id="CAG8951793.1"/>
    </source>
</evidence>
<comment type="caution">
    <text evidence="2">The sequence shown here is derived from an EMBL/GenBank/DDBJ whole genome shotgun (WGS) entry which is preliminary data.</text>
</comment>
<protein>
    <submittedName>
        <fullName evidence="2">Uncharacterized protein</fullName>
    </submittedName>
</protein>
<sequence length="122" mass="13061">MHSGCTVQETQRDFRSWPAKDEEPSSLAGGKPGKPGKPLPCVCMPSLAANQAAYVSSAVATLVKGSTTGRTSTEQQKAIESEGSKQLKAAIQRHSSRTLQFHISHADWLSHGDMAPLALYPE</sequence>
<evidence type="ECO:0000256" key="1">
    <source>
        <dbReference type="SAM" id="MobiDB-lite"/>
    </source>
</evidence>
<dbReference type="AlphaFoldDB" id="A0A9N9KSC3"/>
<keyword evidence="3" id="KW-1185">Reference proteome</keyword>
<feature type="compositionally biased region" description="Basic and acidic residues" evidence="1">
    <location>
        <begin position="10"/>
        <end position="23"/>
    </location>
</feature>
<dbReference type="Proteomes" id="UP000696280">
    <property type="component" value="Unassembled WGS sequence"/>
</dbReference>
<dbReference type="EMBL" id="CAJVRL010000044">
    <property type="protein sequence ID" value="CAG8951793.1"/>
    <property type="molecule type" value="Genomic_DNA"/>
</dbReference>